<reference evidence="3 4" key="1">
    <citation type="submission" date="2019-10" db="EMBL/GenBank/DDBJ databases">
        <authorList>
            <person name="Palmer J.M."/>
        </authorList>
    </citation>
    <scope>NUCLEOTIDE SEQUENCE [LARGE SCALE GENOMIC DNA]</scope>
    <source>
        <strain evidence="3 4">TWF718</strain>
    </source>
</reference>
<feature type="region of interest" description="Disordered" evidence="1">
    <location>
        <begin position="189"/>
        <end position="229"/>
    </location>
</feature>
<organism evidence="3 4">
    <name type="scientific">Orbilia javanica</name>
    <dbReference type="NCBI Taxonomy" id="47235"/>
    <lineage>
        <taxon>Eukaryota</taxon>
        <taxon>Fungi</taxon>
        <taxon>Dikarya</taxon>
        <taxon>Ascomycota</taxon>
        <taxon>Pezizomycotina</taxon>
        <taxon>Orbiliomycetes</taxon>
        <taxon>Orbiliales</taxon>
        <taxon>Orbiliaceae</taxon>
        <taxon>Orbilia</taxon>
    </lineage>
</organism>
<accession>A0AAN8MR63</accession>
<evidence type="ECO:0000256" key="2">
    <source>
        <dbReference type="SAM" id="SignalP"/>
    </source>
</evidence>
<dbReference type="EMBL" id="JAVHNR010000008">
    <property type="protein sequence ID" value="KAK6335104.1"/>
    <property type="molecule type" value="Genomic_DNA"/>
</dbReference>
<keyword evidence="4" id="KW-1185">Reference proteome</keyword>
<proteinExistence type="predicted"/>
<feature type="compositionally biased region" description="Low complexity" evidence="1">
    <location>
        <begin position="198"/>
        <end position="227"/>
    </location>
</feature>
<evidence type="ECO:0000313" key="4">
    <source>
        <dbReference type="Proteomes" id="UP001313282"/>
    </source>
</evidence>
<comment type="caution">
    <text evidence="3">The sequence shown here is derived from an EMBL/GenBank/DDBJ whole genome shotgun (WGS) entry which is preliminary data.</text>
</comment>
<dbReference type="Proteomes" id="UP001313282">
    <property type="component" value="Unassembled WGS sequence"/>
</dbReference>
<evidence type="ECO:0000313" key="3">
    <source>
        <dbReference type="EMBL" id="KAK6335104.1"/>
    </source>
</evidence>
<name>A0AAN8MR63_9PEZI</name>
<sequence length="434" mass="44771">MKFSAVIATAILAFVASAAPVDRHSRRATTADLANIGGGAVGSAILVARHDPLVAYLHKRQDTEGLKVLVTNYLVQNDAPPRITEFVQVADPELITHIMALPPTDMEQVVGALKAGRVPTIPGYSSKKLVLSFLDTQNIPAETMATIRELPEESFDKISNLPLSELDAVIVSLQAGKIPYIAGVTDGLPGVDPSTPIGTNPTNPQQPGQPGQPGQQPVTPPQVGQPVATAPIGTAPVATAPAGNLAPVANGRKVKREFGRPDASLKARQVQQMPGQLTGQLPAAGQVPTTGQLPQQGQMPPLPATGAELKALTIQDMTQGQAPPQLIQFVQTVPDSIFDSLRALELQVGGQNGQPFNQAIAAQLDQYWGQLFNGQMPTIAAAGTVPTTPVANVPAGVVPVAPVATAPVAALPQLPAGTVPVGTVPAGTVPGTTL</sequence>
<protein>
    <submittedName>
        <fullName evidence="3">Uncharacterized protein</fullName>
    </submittedName>
</protein>
<gene>
    <name evidence="3" type="ORF">TWF718_010545</name>
</gene>
<evidence type="ECO:0000256" key="1">
    <source>
        <dbReference type="SAM" id="MobiDB-lite"/>
    </source>
</evidence>
<feature type="signal peptide" evidence="2">
    <location>
        <begin position="1"/>
        <end position="18"/>
    </location>
</feature>
<keyword evidence="2" id="KW-0732">Signal</keyword>
<feature type="chain" id="PRO_5043033073" evidence="2">
    <location>
        <begin position="19"/>
        <end position="434"/>
    </location>
</feature>
<dbReference type="AlphaFoldDB" id="A0AAN8MR63"/>